<dbReference type="InterPro" id="IPR058247">
    <property type="entry name" value="DUF1453"/>
</dbReference>
<evidence type="ECO:0008006" key="4">
    <source>
        <dbReference type="Google" id="ProtNLM"/>
    </source>
</evidence>
<keyword evidence="1" id="KW-0472">Membrane</keyword>
<feature type="transmembrane region" description="Helical" evidence="1">
    <location>
        <begin position="6"/>
        <end position="23"/>
    </location>
</feature>
<feature type="transmembrane region" description="Helical" evidence="1">
    <location>
        <begin position="99"/>
        <end position="117"/>
    </location>
</feature>
<name>A0ABT9XXM7_9BACI</name>
<keyword evidence="1" id="KW-1133">Transmembrane helix</keyword>
<keyword evidence="3" id="KW-1185">Reference proteome</keyword>
<dbReference type="Pfam" id="PF07301">
    <property type="entry name" value="DUF1453"/>
    <property type="match status" value="1"/>
</dbReference>
<dbReference type="RefSeq" id="WP_307410081.1">
    <property type="nucleotide sequence ID" value="NZ_JAUSTW010000006.1"/>
</dbReference>
<reference evidence="2 3" key="1">
    <citation type="submission" date="2023-07" db="EMBL/GenBank/DDBJ databases">
        <title>Genomic Encyclopedia of Type Strains, Phase IV (KMG-IV): sequencing the most valuable type-strain genomes for metagenomic binning, comparative biology and taxonomic classification.</title>
        <authorList>
            <person name="Goeker M."/>
        </authorList>
    </citation>
    <scope>NUCLEOTIDE SEQUENCE [LARGE SCALE GENOMIC DNA]</scope>
    <source>
        <strain evidence="2 3">DSM 27594</strain>
    </source>
</reference>
<evidence type="ECO:0000256" key="1">
    <source>
        <dbReference type="SAM" id="Phobius"/>
    </source>
</evidence>
<sequence length="182" mass="20726">MHQTSYSVFIIAALILFSIYRRVRRNIGWQQLSQGKIWFRTVLLVIIGLLFLGEGIFHPISLISDVVGIIIGIILAYYSAGMTRFEQRDGGLYYRPNTWIGSIVTVIFLARLGYRIYGIYTQGSLGGVKTDQTSGWQNMGYTAGNSWTSGLMLIMFAYYVIYFIILLRKQKHLSHSGDKFSD</sequence>
<dbReference type="EMBL" id="JAUSTW010000006">
    <property type="protein sequence ID" value="MDQ0200328.1"/>
    <property type="molecule type" value="Genomic_DNA"/>
</dbReference>
<feature type="transmembrane region" description="Helical" evidence="1">
    <location>
        <begin position="59"/>
        <end position="78"/>
    </location>
</feature>
<feature type="transmembrane region" description="Helical" evidence="1">
    <location>
        <begin position="147"/>
        <end position="167"/>
    </location>
</feature>
<organism evidence="2 3">
    <name type="scientific">Neobacillus ginsengisoli</name>
    <dbReference type="NCBI Taxonomy" id="904295"/>
    <lineage>
        <taxon>Bacteria</taxon>
        <taxon>Bacillati</taxon>
        <taxon>Bacillota</taxon>
        <taxon>Bacilli</taxon>
        <taxon>Bacillales</taxon>
        <taxon>Bacillaceae</taxon>
        <taxon>Neobacillus</taxon>
    </lineage>
</organism>
<dbReference type="Proteomes" id="UP001224122">
    <property type="component" value="Unassembled WGS sequence"/>
</dbReference>
<comment type="caution">
    <text evidence="2">The sequence shown here is derived from an EMBL/GenBank/DDBJ whole genome shotgun (WGS) entry which is preliminary data.</text>
</comment>
<protein>
    <recommendedName>
        <fullName evidence="4">DUF1453 domain-containing protein</fullName>
    </recommendedName>
</protein>
<accession>A0ABT9XXM7</accession>
<evidence type="ECO:0000313" key="3">
    <source>
        <dbReference type="Proteomes" id="UP001224122"/>
    </source>
</evidence>
<proteinExistence type="predicted"/>
<feature type="transmembrane region" description="Helical" evidence="1">
    <location>
        <begin position="35"/>
        <end position="53"/>
    </location>
</feature>
<keyword evidence="1" id="KW-0812">Transmembrane</keyword>
<evidence type="ECO:0000313" key="2">
    <source>
        <dbReference type="EMBL" id="MDQ0200328.1"/>
    </source>
</evidence>
<gene>
    <name evidence="2" type="ORF">J2S10_003517</name>
</gene>